<dbReference type="Proteomes" id="UP000324222">
    <property type="component" value="Unassembled WGS sequence"/>
</dbReference>
<name>A0A5B7E5R2_PORTR</name>
<feature type="compositionally biased region" description="Basic and acidic residues" evidence="1">
    <location>
        <begin position="1"/>
        <end position="13"/>
    </location>
</feature>
<keyword evidence="3" id="KW-1185">Reference proteome</keyword>
<evidence type="ECO:0000256" key="1">
    <source>
        <dbReference type="SAM" id="MobiDB-lite"/>
    </source>
</evidence>
<gene>
    <name evidence="2" type="ORF">E2C01_021309</name>
</gene>
<evidence type="ECO:0000313" key="3">
    <source>
        <dbReference type="Proteomes" id="UP000324222"/>
    </source>
</evidence>
<accession>A0A5B7E5R2</accession>
<comment type="caution">
    <text evidence="2">The sequence shown here is derived from an EMBL/GenBank/DDBJ whole genome shotgun (WGS) entry which is preliminary data.</text>
</comment>
<dbReference type="AlphaFoldDB" id="A0A5B7E5R2"/>
<proteinExistence type="predicted"/>
<feature type="region of interest" description="Disordered" evidence="1">
    <location>
        <begin position="1"/>
        <end position="28"/>
    </location>
</feature>
<reference evidence="2 3" key="1">
    <citation type="submission" date="2019-05" db="EMBL/GenBank/DDBJ databases">
        <title>Another draft genome of Portunus trituberculatus and its Hox gene families provides insights of decapod evolution.</title>
        <authorList>
            <person name="Jeong J.-H."/>
            <person name="Song I."/>
            <person name="Kim S."/>
            <person name="Choi T."/>
            <person name="Kim D."/>
            <person name="Ryu S."/>
            <person name="Kim W."/>
        </authorList>
    </citation>
    <scope>NUCLEOTIDE SEQUENCE [LARGE SCALE GENOMIC DNA]</scope>
    <source>
        <tissue evidence="2">Muscle</tissue>
    </source>
</reference>
<dbReference type="EMBL" id="VSRR010001857">
    <property type="protein sequence ID" value="MPC28114.1"/>
    <property type="molecule type" value="Genomic_DNA"/>
</dbReference>
<organism evidence="2 3">
    <name type="scientific">Portunus trituberculatus</name>
    <name type="common">Swimming crab</name>
    <name type="synonym">Neptunus trituberculatus</name>
    <dbReference type="NCBI Taxonomy" id="210409"/>
    <lineage>
        <taxon>Eukaryota</taxon>
        <taxon>Metazoa</taxon>
        <taxon>Ecdysozoa</taxon>
        <taxon>Arthropoda</taxon>
        <taxon>Crustacea</taxon>
        <taxon>Multicrustacea</taxon>
        <taxon>Malacostraca</taxon>
        <taxon>Eumalacostraca</taxon>
        <taxon>Eucarida</taxon>
        <taxon>Decapoda</taxon>
        <taxon>Pleocyemata</taxon>
        <taxon>Brachyura</taxon>
        <taxon>Eubrachyura</taxon>
        <taxon>Portunoidea</taxon>
        <taxon>Portunidae</taxon>
        <taxon>Portuninae</taxon>
        <taxon>Portunus</taxon>
    </lineage>
</organism>
<evidence type="ECO:0000313" key="2">
    <source>
        <dbReference type="EMBL" id="MPC28114.1"/>
    </source>
</evidence>
<feature type="compositionally biased region" description="Polar residues" evidence="1">
    <location>
        <begin position="18"/>
        <end position="28"/>
    </location>
</feature>
<protein>
    <submittedName>
        <fullName evidence="2">Uncharacterized protein</fullName>
    </submittedName>
</protein>
<sequence>MCTLDQRDSKRPEMLPLRSTSGNPFSGGRNQMATHHLCWEGQASQEVPSVDTRCKPQGRRCLVWYAMPLVLPSALHAHAPHLPNQPQTLTHLCRKK</sequence>